<dbReference type="EMBL" id="JANBPU010000186">
    <property type="protein sequence ID" value="KAJ1914663.1"/>
    <property type="molecule type" value="Genomic_DNA"/>
</dbReference>
<dbReference type="AlphaFoldDB" id="A0A9W7ZQS8"/>
<evidence type="ECO:0000313" key="2">
    <source>
        <dbReference type="Proteomes" id="UP001150538"/>
    </source>
</evidence>
<dbReference type="OrthoDB" id="514248at2759"/>
<name>A0A9W7ZQS8_9FUNG</name>
<proteinExistence type="predicted"/>
<organism evidence="1 2">
    <name type="scientific">Mycoemilia scoparia</name>
    <dbReference type="NCBI Taxonomy" id="417184"/>
    <lineage>
        <taxon>Eukaryota</taxon>
        <taxon>Fungi</taxon>
        <taxon>Fungi incertae sedis</taxon>
        <taxon>Zoopagomycota</taxon>
        <taxon>Kickxellomycotina</taxon>
        <taxon>Kickxellomycetes</taxon>
        <taxon>Kickxellales</taxon>
        <taxon>Kickxellaceae</taxon>
        <taxon>Mycoemilia</taxon>
    </lineage>
</organism>
<accession>A0A9W7ZQS8</accession>
<reference evidence="1" key="1">
    <citation type="submission" date="2022-07" db="EMBL/GenBank/DDBJ databases">
        <title>Phylogenomic reconstructions and comparative analyses of Kickxellomycotina fungi.</title>
        <authorList>
            <person name="Reynolds N.K."/>
            <person name="Stajich J.E."/>
            <person name="Barry K."/>
            <person name="Grigoriev I.V."/>
            <person name="Crous P."/>
            <person name="Smith M.E."/>
        </authorList>
    </citation>
    <scope>NUCLEOTIDE SEQUENCE</scope>
    <source>
        <strain evidence="1">NBRC 100468</strain>
    </source>
</reference>
<evidence type="ECO:0000313" key="1">
    <source>
        <dbReference type="EMBL" id="KAJ1914663.1"/>
    </source>
</evidence>
<dbReference type="Proteomes" id="UP001150538">
    <property type="component" value="Unassembled WGS sequence"/>
</dbReference>
<sequence>LDTRKRTDGAKQVPNVRTATLIQGRTTRWAIGWSFVAATKVYRLVVHDPEAKAIEWLEFKLKELGISIDCREPQQPDQYDDNGELLLLVCKADANTWSRAARRKALLASEKPEDNIAEAGIKGDFLKFEVKLNRTEGDDNSQLSKKTIFLLYPEHSEMNMKLESLVNHLNRSIGQRNQF</sequence>
<gene>
    <name evidence="1" type="ORF">H4219_004693</name>
</gene>
<protein>
    <submittedName>
        <fullName evidence="1">Uncharacterized protein</fullName>
    </submittedName>
</protein>
<comment type="caution">
    <text evidence="1">The sequence shown here is derived from an EMBL/GenBank/DDBJ whole genome shotgun (WGS) entry which is preliminary data.</text>
</comment>
<keyword evidence="2" id="KW-1185">Reference proteome</keyword>
<feature type="non-terminal residue" evidence="1">
    <location>
        <position position="179"/>
    </location>
</feature>